<feature type="transmembrane region" description="Helical" evidence="2">
    <location>
        <begin position="12"/>
        <end position="35"/>
    </location>
</feature>
<dbReference type="EMBL" id="HBUE01316706">
    <property type="protein sequence ID" value="CAG6586089.1"/>
    <property type="molecule type" value="Transcribed_RNA"/>
</dbReference>
<evidence type="ECO:0000256" key="1">
    <source>
        <dbReference type="SAM" id="MobiDB-lite"/>
    </source>
</evidence>
<protein>
    <submittedName>
        <fullName evidence="3">(northern house mosquito) hypothetical protein</fullName>
    </submittedName>
</protein>
<keyword evidence="2" id="KW-1133">Transmembrane helix</keyword>
<evidence type="ECO:0000313" key="3">
    <source>
        <dbReference type="EMBL" id="CAG6465175.1"/>
    </source>
</evidence>
<proteinExistence type="predicted"/>
<feature type="compositionally biased region" description="Polar residues" evidence="1">
    <location>
        <begin position="40"/>
        <end position="56"/>
    </location>
</feature>
<accession>A0A8D8B0T8</accession>
<reference evidence="3" key="1">
    <citation type="submission" date="2021-05" db="EMBL/GenBank/DDBJ databases">
        <authorList>
            <person name="Alioto T."/>
            <person name="Alioto T."/>
            <person name="Gomez Garrido J."/>
        </authorList>
    </citation>
    <scope>NUCLEOTIDE SEQUENCE</scope>
</reference>
<sequence length="303" mass="34277">MDLATGKTLSVLFCGCSPICFGIAVIVGVGGYVAYKTITSGSSGQQSESPKGTSQPSKDNTKNTSPKKTTKPSDKDGEENQKRLKRAKTPVAPDESSDTTDMRKVRSLMYHFKKRLTRFVRLSAMAQYISEQTSIRRDKLLCTGKSQYQDRNSGMGQTVHASHVVRVQINNAELLKSRNAELFEMLKNFLGHTHLMPRYANEWNGVGGRIDRIQEDFLEEINTIDFSRPLNTQVRDMLQRLKDEFLKVFKSLGVPKNIELMEIVEVIETIDEISIEELFKKGKSWYDNKNKNEQHNSDSDASI</sequence>
<evidence type="ECO:0000256" key="2">
    <source>
        <dbReference type="SAM" id="Phobius"/>
    </source>
</evidence>
<feature type="compositionally biased region" description="Basic and acidic residues" evidence="1">
    <location>
        <begin position="71"/>
        <end position="82"/>
    </location>
</feature>
<name>A0A8D8B0T8_CULPI</name>
<dbReference type="EMBL" id="HBUE01210295">
    <property type="protein sequence ID" value="CAG6534188.1"/>
    <property type="molecule type" value="Transcribed_RNA"/>
</dbReference>
<dbReference type="EMBL" id="HBUE01316702">
    <property type="protein sequence ID" value="CAG6586086.1"/>
    <property type="molecule type" value="Transcribed_RNA"/>
</dbReference>
<dbReference type="EMBL" id="HBUE01052513">
    <property type="protein sequence ID" value="CAG6465175.1"/>
    <property type="molecule type" value="Transcribed_RNA"/>
</dbReference>
<keyword evidence="2" id="KW-0812">Transmembrane</keyword>
<feature type="region of interest" description="Disordered" evidence="1">
    <location>
        <begin position="40"/>
        <end position="100"/>
    </location>
</feature>
<keyword evidence="2" id="KW-0472">Membrane</keyword>
<dbReference type="AlphaFoldDB" id="A0A8D8B0T8"/>
<organism evidence="3">
    <name type="scientific">Culex pipiens</name>
    <name type="common">House mosquito</name>
    <dbReference type="NCBI Taxonomy" id="7175"/>
    <lineage>
        <taxon>Eukaryota</taxon>
        <taxon>Metazoa</taxon>
        <taxon>Ecdysozoa</taxon>
        <taxon>Arthropoda</taxon>
        <taxon>Hexapoda</taxon>
        <taxon>Insecta</taxon>
        <taxon>Pterygota</taxon>
        <taxon>Neoptera</taxon>
        <taxon>Endopterygota</taxon>
        <taxon>Diptera</taxon>
        <taxon>Nematocera</taxon>
        <taxon>Culicoidea</taxon>
        <taxon>Culicidae</taxon>
        <taxon>Culicinae</taxon>
        <taxon>Culicini</taxon>
        <taxon>Culex</taxon>
        <taxon>Culex</taxon>
    </lineage>
</organism>
<dbReference type="EMBL" id="HBUE01210291">
    <property type="protein sequence ID" value="CAG6534185.1"/>
    <property type="molecule type" value="Transcribed_RNA"/>
</dbReference>